<dbReference type="EMBL" id="BNBF01000041">
    <property type="protein sequence ID" value="GHG76423.1"/>
    <property type="molecule type" value="Genomic_DNA"/>
</dbReference>
<dbReference type="AlphaFoldDB" id="A0A919F3P7"/>
<evidence type="ECO:0000313" key="2">
    <source>
        <dbReference type="EMBL" id="GHG76423.1"/>
    </source>
</evidence>
<name>A0A919F3P7_9ACTN</name>
<keyword evidence="3" id="KW-1185">Reference proteome</keyword>
<feature type="compositionally biased region" description="Low complexity" evidence="1">
    <location>
        <begin position="64"/>
        <end position="75"/>
    </location>
</feature>
<feature type="region of interest" description="Disordered" evidence="1">
    <location>
        <begin position="204"/>
        <end position="241"/>
    </location>
</feature>
<feature type="region of interest" description="Disordered" evidence="1">
    <location>
        <begin position="154"/>
        <end position="177"/>
    </location>
</feature>
<accession>A0A919F3P7</accession>
<proteinExistence type="predicted"/>
<protein>
    <submittedName>
        <fullName evidence="2">Uncharacterized protein</fullName>
    </submittedName>
</protein>
<reference evidence="3" key="1">
    <citation type="journal article" date="2019" name="Int. J. Syst. Evol. Microbiol.">
        <title>The Global Catalogue of Microorganisms (GCM) 10K type strain sequencing project: providing services to taxonomists for standard genome sequencing and annotation.</title>
        <authorList>
            <consortium name="The Broad Institute Genomics Platform"/>
            <consortium name="The Broad Institute Genome Sequencing Center for Infectious Disease"/>
            <person name="Wu L."/>
            <person name="Ma J."/>
        </authorList>
    </citation>
    <scope>NUCLEOTIDE SEQUENCE [LARGE SCALE GENOMIC DNA]</scope>
    <source>
        <strain evidence="3">JCM 4253</strain>
    </source>
</reference>
<sequence>MEAWERPDGYWLATSRAYPDSPGWSEQEQKDVAALREKERDLTAVILTHPGARSPHPSGPMPGPSSSTPSNARTAGARRRRSRGGHAERATAISVVLPDGQEVTGRLQERQQLPDTWLYKVAVPAWQNTPEGRVEPAWYVVWVKAPDHVKPAPGVSYDDVPTTRLPPPPAEREILGPRRPSGWMLQKLERGRGITHAVEVRAHLEQTERHGKASPREHSSLVRWSSRELHAPDPAELRRSP</sequence>
<feature type="region of interest" description="Disordered" evidence="1">
    <location>
        <begin position="44"/>
        <end position="92"/>
    </location>
</feature>
<evidence type="ECO:0000313" key="3">
    <source>
        <dbReference type="Proteomes" id="UP000619355"/>
    </source>
</evidence>
<feature type="region of interest" description="Disordered" evidence="1">
    <location>
        <begin position="1"/>
        <end position="32"/>
    </location>
</feature>
<organism evidence="2 3">
    <name type="scientific">Streptomyces capoamus</name>
    <dbReference type="NCBI Taxonomy" id="68183"/>
    <lineage>
        <taxon>Bacteria</taxon>
        <taxon>Bacillati</taxon>
        <taxon>Actinomycetota</taxon>
        <taxon>Actinomycetes</taxon>
        <taxon>Kitasatosporales</taxon>
        <taxon>Streptomycetaceae</taxon>
        <taxon>Streptomyces</taxon>
    </lineage>
</organism>
<evidence type="ECO:0000256" key="1">
    <source>
        <dbReference type="SAM" id="MobiDB-lite"/>
    </source>
</evidence>
<comment type="caution">
    <text evidence="2">The sequence shown here is derived from an EMBL/GenBank/DDBJ whole genome shotgun (WGS) entry which is preliminary data.</text>
</comment>
<dbReference type="Proteomes" id="UP000619355">
    <property type="component" value="Unassembled WGS sequence"/>
</dbReference>
<gene>
    <name evidence="2" type="ORF">GCM10018980_74350</name>
</gene>